<comment type="caution">
    <text evidence="1">The sequence shown here is derived from an EMBL/GenBank/DDBJ whole genome shotgun (WGS) entry which is preliminary data.</text>
</comment>
<dbReference type="InterPro" id="IPR022385">
    <property type="entry name" value="Rhs_assc_core"/>
</dbReference>
<evidence type="ECO:0000313" key="2">
    <source>
        <dbReference type="Proteomes" id="UP000012081"/>
    </source>
</evidence>
<dbReference type="NCBIfam" id="TIGR03696">
    <property type="entry name" value="Rhs_assc_core"/>
    <property type="match status" value="1"/>
</dbReference>
<dbReference type="InterPro" id="IPR006530">
    <property type="entry name" value="YD"/>
</dbReference>
<dbReference type="PANTHER" id="PTHR32305:SF15">
    <property type="entry name" value="PROTEIN RHSA-RELATED"/>
    <property type="match status" value="1"/>
</dbReference>
<evidence type="ECO:0000313" key="1">
    <source>
        <dbReference type="EMBL" id="EMT49941.1"/>
    </source>
</evidence>
<keyword evidence="2" id="KW-1185">Reference proteome</keyword>
<dbReference type="Proteomes" id="UP000012081">
    <property type="component" value="Unassembled WGS sequence"/>
</dbReference>
<protein>
    <recommendedName>
        <fullName evidence="3">Rhs family protein</fullName>
    </recommendedName>
</protein>
<dbReference type="InterPro" id="IPR031325">
    <property type="entry name" value="RHS_repeat"/>
</dbReference>
<sequence length="698" mass="78193">MQVTENNTQTTKYHYNALSWKISETDVPSGAAETFGYTPNGKVSVFTDKAGNRHEYAYTPFYELSELTTKDKAGTVKNRETKEYYPNTSLVKKETNSNGPNIQSSSPLYRELFYTYDPFLRMNSFTAFGRLYQIRHTDADDQMDQLIYPGNTTVSYVYDDAMRVKEVTIPGSNGSSQTVRYDYQLSDAGDTYTLTYPNGVSLVRKRDSFGQVDTLKHFKSGTSVWQEKNSYSFGNVTSIERNGTTYRYEYDKVDRLTKENVPAGENRYSYNGRGSRMTFEGTLPAMPSTATYTFDERNRLRGVTNEKTGAKAEYTYYPDGLRATKTADGSETRYVYLNGRVIEELDKNGQLKAQNIWGNELLSRKDVAANKRGYYLYNSHGDVVKVVGENGEELNRYEYDTWGNLTAKTEGMSNPFTYSGEILDGETGFYYLRARYYDPTVGRFISEDTYKGQVDNPLSLNRYTYVENNPLRYKDPTGHWKDGDEYIQGSTRDTIALWTDVWEKANKAGNKQRMQFAESQADNARTAYWSNLGASIAKDLELRPTAVLFAGTTATMPRSGSGSVSGGAIGWAAVAATILTIATQDTSTSTTTYNYNGQTLIFRDGSGTNTNLTPRLVDTTGLSYFLAPVTNKYTFTSIDAVNATGVLKAVIDNPATGHVSVFATNPAHHKAWIASRPDAESNPYYLTIVLKSISIKGR</sequence>
<dbReference type="Pfam" id="PF05593">
    <property type="entry name" value="RHS_repeat"/>
    <property type="match status" value="1"/>
</dbReference>
<dbReference type="STRING" id="1300222.I532_25040"/>
<dbReference type="NCBIfam" id="TIGR01643">
    <property type="entry name" value="YD_repeat_2x"/>
    <property type="match status" value="1"/>
</dbReference>
<organism evidence="1 2">
    <name type="scientific">Brevibacillus borstelensis AK1</name>
    <dbReference type="NCBI Taxonomy" id="1300222"/>
    <lineage>
        <taxon>Bacteria</taxon>
        <taxon>Bacillati</taxon>
        <taxon>Bacillota</taxon>
        <taxon>Bacilli</taxon>
        <taxon>Bacillales</taxon>
        <taxon>Paenibacillaceae</taxon>
        <taxon>Brevibacillus</taxon>
    </lineage>
</organism>
<name>M8DSM6_9BACL</name>
<reference evidence="1 2" key="1">
    <citation type="submission" date="2013-03" db="EMBL/GenBank/DDBJ databases">
        <title>Assembly of a new bacterial strain Brevibacillus borstelensis AK1.</title>
        <authorList>
            <person name="Rajan I."/>
            <person name="PoliReddy D."/>
            <person name="Sugumar T."/>
            <person name="Rathinam K."/>
            <person name="Alqarawi S."/>
            <person name="Khalil A.B."/>
            <person name="Sivakumar N."/>
        </authorList>
    </citation>
    <scope>NUCLEOTIDE SEQUENCE [LARGE SCALE GENOMIC DNA]</scope>
    <source>
        <strain evidence="1 2">AK1</strain>
    </source>
</reference>
<dbReference type="EMBL" id="APBN01000027">
    <property type="protein sequence ID" value="EMT49941.1"/>
    <property type="molecule type" value="Genomic_DNA"/>
</dbReference>
<proteinExistence type="predicted"/>
<evidence type="ECO:0008006" key="3">
    <source>
        <dbReference type="Google" id="ProtNLM"/>
    </source>
</evidence>
<gene>
    <name evidence="1" type="ORF">I532_25040</name>
</gene>
<dbReference type="PANTHER" id="PTHR32305">
    <property type="match status" value="1"/>
</dbReference>
<dbReference type="AlphaFoldDB" id="M8DSM6"/>
<dbReference type="Gene3D" id="2.180.10.10">
    <property type="entry name" value="RHS repeat-associated core"/>
    <property type="match status" value="2"/>
</dbReference>
<dbReference type="PATRIC" id="fig|1300222.3.peg.5244"/>
<dbReference type="RefSeq" id="WP_003393322.1">
    <property type="nucleotide sequence ID" value="NZ_APBN01000027.1"/>
</dbReference>
<dbReference type="InterPro" id="IPR050708">
    <property type="entry name" value="T6SS_VgrG/RHS"/>
</dbReference>
<accession>M8DSM6</accession>